<dbReference type="AlphaFoldDB" id="A0A1F4W211"/>
<dbReference type="Gene3D" id="2.30.42.10">
    <property type="match status" value="1"/>
</dbReference>
<protein>
    <recommendedName>
        <fullName evidence="3">PDZ domain-containing protein</fullName>
    </recommendedName>
</protein>
<dbReference type="InterPro" id="IPR036034">
    <property type="entry name" value="PDZ_sf"/>
</dbReference>
<dbReference type="Proteomes" id="UP000176614">
    <property type="component" value="Unassembled WGS sequence"/>
</dbReference>
<dbReference type="InterPro" id="IPR051201">
    <property type="entry name" value="Chloro_Bact_Ser_Proteases"/>
</dbReference>
<dbReference type="Pfam" id="PF13365">
    <property type="entry name" value="Trypsin_2"/>
    <property type="match status" value="1"/>
</dbReference>
<keyword evidence="1" id="KW-0645">Protease</keyword>
<evidence type="ECO:0000256" key="2">
    <source>
        <dbReference type="ARBA" id="ARBA00022801"/>
    </source>
</evidence>
<evidence type="ECO:0000256" key="1">
    <source>
        <dbReference type="ARBA" id="ARBA00022670"/>
    </source>
</evidence>
<dbReference type="InterPro" id="IPR001940">
    <property type="entry name" value="Peptidase_S1C"/>
</dbReference>
<dbReference type="Pfam" id="PF13180">
    <property type="entry name" value="PDZ_2"/>
    <property type="match status" value="1"/>
</dbReference>
<dbReference type="SMART" id="SM00228">
    <property type="entry name" value="PDZ"/>
    <property type="match status" value="1"/>
</dbReference>
<proteinExistence type="predicted"/>
<dbReference type="PANTHER" id="PTHR43343:SF3">
    <property type="entry name" value="PROTEASE DO-LIKE 8, CHLOROPLASTIC"/>
    <property type="match status" value="1"/>
</dbReference>
<name>A0A1F4W211_UNCKA</name>
<reference evidence="4 5" key="1">
    <citation type="journal article" date="2016" name="Nat. Commun.">
        <title>Thousands of microbial genomes shed light on interconnected biogeochemical processes in an aquifer system.</title>
        <authorList>
            <person name="Anantharaman K."/>
            <person name="Brown C.T."/>
            <person name="Hug L.A."/>
            <person name="Sharon I."/>
            <person name="Castelle C.J."/>
            <person name="Probst A.J."/>
            <person name="Thomas B.C."/>
            <person name="Singh A."/>
            <person name="Wilkins M.J."/>
            <person name="Karaoz U."/>
            <person name="Brodie E.L."/>
            <person name="Williams K.H."/>
            <person name="Hubbard S.S."/>
            <person name="Banfield J.F."/>
        </authorList>
    </citation>
    <scope>NUCLEOTIDE SEQUENCE [LARGE SCALE GENOMIC DNA]</scope>
</reference>
<dbReference type="PANTHER" id="PTHR43343">
    <property type="entry name" value="PEPTIDASE S12"/>
    <property type="match status" value="1"/>
</dbReference>
<evidence type="ECO:0000313" key="4">
    <source>
        <dbReference type="EMBL" id="OGC63454.1"/>
    </source>
</evidence>
<dbReference type="PROSITE" id="PS50106">
    <property type="entry name" value="PDZ"/>
    <property type="match status" value="1"/>
</dbReference>
<dbReference type="GO" id="GO:0006508">
    <property type="term" value="P:proteolysis"/>
    <property type="evidence" value="ECO:0007669"/>
    <property type="project" value="UniProtKB-KW"/>
</dbReference>
<organism evidence="4 5">
    <name type="scientific">candidate division WWE3 bacterium RIFOXYA2_FULL_46_9</name>
    <dbReference type="NCBI Taxonomy" id="1802636"/>
    <lineage>
        <taxon>Bacteria</taxon>
        <taxon>Katanobacteria</taxon>
    </lineage>
</organism>
<dbReference type="Gene3D" id="2.40.10.120">
    <property type="match status" value="1"/>
</dbReference>
<feature type="domain" description="PDZ" evidence="3">
    <location>
        <begin position="206"/>
        <end position="281"/>
    </location>
</feature>
<dbReference type="SUPFAM" id="SSF50156">
    <property type="entry name" value="PDZ domain-like"/>
    <property type="match status" value="1"/>
</dbReference>
<dbReference type="InterPro" id="IPR009003">
    <property type="entry name" value="Peptidase_S1_PA"/>
</dbReference>
<dbReference type="SUPFAM" id="SSF50494">
    <property type="entry name" value="Trypsin-like serine proteases"/>
    <property type="match status" value="1"/>
</dbReference>
<dbReference type="GO" id="GO:0004252">
    <property type="term" value="F:serine-type endopeptidase activity"/>
    <property type="evidence" value="ECO:0007669"/>
    <property type="project" value="InterPro"/>
</dbReference>
<dbReference type="EMBL" id="MEVT01000006">
    <property type="protein sequence ID" value="OGC63454.1"/>
    <property type="molecule type" value="Genomic_DNA"/>
</dbReference>
<sequence>MIDVVERVSPSVVSVLLKQTSYDFFEGTTQQESGIGTGFIVDANGLIVTNSHVVSDPTGQYSVVLKDGTIFEVKKVNMDEVSDLAILEITARNLPVVELGDSDSLKVGQGTIAIGNALGKYQNTVTTGVVSGIARQLSASGGFGTQEKVYENAIQTDAALNPGNSGGPLLNSSGQVIGINVATTLGADNISFAIPVNDLKPLLESFIEQGRIVRPYLGIQYQMVTKDIASSQNLPEGAYITRVFVGSPADKSGLKRGDIIIRLNDTAITSSVSVAKLLAKLLIGDTVTLTVDREGKISELKLILEEMPETYTSQN</sequence>
<evidence type="ECO:0000259" key="3">
    <source>
        <dbReference type="PROSITE" id="PS50106"/>
    </source>
</evidence>
<comment type="caution">
    <text evidence="4">The sequence shown here is derived from an EMBL/GenBank/DDBJ whole genome shotgun (WGS) entry which is preliminary data.</text>
</comment>
<dbReference type="PRINTS" id="PR00834">
    <property type="entry name" value="PROTEASES2C"/>
</dbReference>
<dbReference type="InterPro" id="IPR001478">
    <property type="entry name" value="PDZ"/>
</dbReference>
<accession>A0A1F4W211</accession>
<keyword evidence="2" id="KW-0378">Hydrolase</keyword>
<evidence type="ECO:0000313" key="5">
    <source>
        <dbReference type="Proteomes" id="UP000176614"/>
    </source>
</evidence>
<gene>
    <name evidence="4" type="ORF">A2264_01395</name>
</gene>